<evidence type="ECO:0000259" key="4">
    <source>
        <dbReference type="PROSITE" id="PS50801"/>
    </source>
</evidence>
<keyword evidence="6" id="KW-1185">Reference proteome</keyword>
<evidence type="ECO:0000256" key="1">
    <source>
        <dbReference type="ARBA" id="ARBA00009013"/>
    </source>
</evidence>
<dbReference type="InterPro" id="IPR003658">
    <property type="entry name" value="Anti-sigma_ant"/>
</dbReference>
<sequence>MHLIRRREPHLAVRSSEGLTTVELYGELDLVLVQRVRPELDDLTREATALTVDLRHLGFCDASGLGLLVRCAQRVRGRGAAWRLVCDQPMILRLIRLAGLDDVLRPEPSVPDPGGRAPDGAARPPAPRAGQPGRLPV</sequence>
<comment type="caution">
    <text evidence="5">The sequence shown here is derived from an EMBL/GenBank/DDBJ whole genome shotgun (WGS) entry which is preliminary data.</text>
</comment>
<evidence type="ECO:0000256" key="2">
    <source>
        <dbReference type="RuleBase" id="RU003749"/>
    </source>
</evidence>
<dbReference type="EMBL" id="LAQS01000040">
    <property type="protein sequence ID" value="KKZ71352.1"/>
    <property type="molecule type" value="Genomic_DNA"/>
</dbReference>
<evidence type="ECO:0000313" key="5">
    <source>
        <dbReference type="EMBL" id="KKZ71352.1"/>
    </source>
</evidence>
<dbReference type="Proteomes" id="UP000265325">
    <property type="component" value="Unassembled WGS sequence"/>
</dbReference>
<accession>A0A2P2GIL4</accession>
<dbReference type="AlphaFoldDB" id="A0A2P2GIL4"/>
<evidence type="ECO:0000313" key="6">
    <source>
        <dbReference type="Proteomes" id="UP000265325"/>
    </source>
</evidence>
<organism evidence="5 6">
    <name type="scientific">Streptomyces showdoensis</name>
    <dbReference type="NCBI Taxonomy" id="68268"/>
    <lineage>
        <taxon>Bacteria</taxon>
        <taxon>Bacillati</taxon>
        <taxon>Actinomycetota</taxon>
        <taxon>Actinomycetes</taxon>
        <taxon>Kitasatosporales</taxon>
        <taxon>Streptomycetaceae</taxon>
        <taxon>Streptomyces</taxon>
    </lineage>
</organism>
<proteinExistence type="inferred from homology"/>
<dbReference type="InterPro" id="IPR002645">
    <property type="entry name" value="STAS_dom"/>
</dbReference>
<evidence type="ECO:0000256" key="3">
    <source>
        <dbReference type="SAM" id="MobiDB-lite"/>
    </source>
</evidence>
<feature type="compositionally biased region" description="Low complexity" evidence="3">
    <location>
        <begin position="112"/>
        <end position="137"/>
    </location>
</feature>
<dbReference type="InterPro" id="IPR036513">
    <property type="entry name" value="STAS_dom_sf"/>
</dbReference>
<feature type="domain" description="STAS" evidence="4">
    <location>
        <begin position="9"/>
        <end position="104"/>
    </location>
</feature>
<dbReference type="SUPFAM" id="SSF52091">
    <property type="entry name" value="SpoIIaa-like"/>
    <property type="match status" value="1"/>
</dbReference>
<dbReference type="GO" id="GO:0043856">
    <property type="term" value="F:anti-sigma factor antagonist activity"/>
    <property type="evidence" value="ECO:0007669"/>
    <property type="project" value="InterPro"/>
</dbReference>
<dbReference type="PANTHER" id="PTHR33495">
    <property type="entry name" value="ANTI-SIGMA FACTOR ANTAGONIST TM_1081-RELATED-RELATED"/>
    <property type="match status" value="1"/>
</dbReference>
<dbReference type="Pfam" id="PF01740">
    <property type="entry name" value="STAS"/>
    <property type="match status" value="1"/>
</dbReference>
<dbReference type="NCBIfam" id="TIGR00377">
    <property type="entry name" value="ant_ant_sig"/>
    <property type="match status" value="1"/>
</dbReference>
<name>A0A2P2GIL4_STREW</name>
<dbReference type="OrthoDB" id="4284170at2"/>
<gene>
    <name evidence="5" type="ORF">VO63_24240</name>
</gene>
<comment type="similarity">
    <text evidence="1 2">Belongs to the anti-sigma-factor antagonist family.</text>
</comment>
<protein>
    <recommendedName>
        <fullName evidence="2">Anti-sigma factor antagonist</fullName>
    </recommendedName>
</protein>
<dbReference type="Gene3D" id="3.30.750.24">
    <property type="entry name" value="STAS domain"/>
    <property type="match status" value="1"/>
</dbReference>
<dbReference type="CDD" id="cd07043">
    <property type="entry name" value="STAS_anti-anti-sigma_factors"/>
    <property type="match status" value="1"/>
</dbReference>
<dbReference type="PROSITE" id="PS50801">
    <property type="entry name" value="STAS"/>
    <property type="match status" value="1"/>
</dbReference>
<feature type="region of interest" description="Disordered" evidence="3">
    <location>
        <begin position="105"/>
        <end position="137"/>
    </location>
</feature>
<dbReference type="RefSeq" id="WP_046910070.1">
    <property type="nucleotide sequence ID" value="NZ_BAAAXG010000014.1"/>
</dbReference>
<reference evidence="5 6" key="1">
    <citation type="submission" date="2015-05" db="EMBL/GenBank/DDBJ databases">
        <title>Draft Genome assembly of Streptomyces showdoensis.</title>
        <authorList>
            <person name="Thapa K.K."/>
            <person name="Metsa-Ketela M."/>
        </authorList>
    </citation>
    <scope>NUCLEOTIDE SEQUENCE [LARGE SCALE GENOMIC DNA]</scope>
    <source>
        <strain evidence="5 6">ATCC 15227</strain>
    </source>
</reference>
<dbReference type="PANTHER" id="PTHR33495:SF2">
    <property type="entry name" value="ANTI-SIGMA FACTOR ANTAGONIST TM_1081-RELATED"/>
    <property type="match status" value="1"/>
</dbReference>